<feature type="region of interest" description="Disordered" evidence="1">
    <location>
        <begin position="70"/>
        <end position="100"/>
    </location>
</feature>
<dbReference type="EMBL" id="JABBWD010000116">
    <property type="protein sequence ID" value="KAG1764976.1"/>
    <property type="molecule type" value="Genomic_DNA"/>
</dbReference>
<reference evidence="2" key="1">
    <citation type="journal article" date="2020" name="New Phytol.">
        <title>Comparative genomics reveals dynamic genome evolution in host specialist ectomycorrhizal fungi.</title>
        <authorList>
            <person name="Lofgren L.A."/>
            <person name="Nguyen N.H."/>
            <person name="Vilgalys R."/>
            <person name="Ruytinx J."/>
            <person name="Liao H.L."/>
            <person name="Branco S."/>
            <person name="Kuo A."/>
            <person name="LaButti K."/>
            <person name="Lipzen A."/>
            <person name="Andreopoulos W."/>
            <person name="Pangilinan J."/>
            <person name="Riley R."/>
            <person name="Hundley H."/>
            <person name="Na H."/>
            <person name="Barry K."/>
            <person name="Grigoriev I.V."/>
            <person name="Stajich J.E."/>
            <person name="Kennedy P.G."/>
        </authorList>
    </citation>
    <scope>NUCLEOTIDE SEQUENCE</scope>
    <source>
        <strain evidence="2">DOB743</strain>
    </source>
</reference>
<feature type="compositionally biased region" description="Low complexity" evidence="1">
    <location>
        <begin position="73"/>
        <end position="100"/>
    </location>
</feature>
<evidence type="ECO:0000256" key="1">
    <source>
        <dbReference type="SAM" id="MobiDB-lite"/>
    </source>
</evidence>
<organism evidence="2 3">
    <name type="scientific">Suillus placidus</name>
    <dbReference type="NCBI Taxonomy" id="48579"/>
    <lineage>
        <taxon>Eukaryota</taxon>
        <taxon>Fungi</taxon>
        <taxon>Dikarya</taxon>
        <taxon>Basidiomycota</taxon>
        <taxon>Agaricomycotina</taxon>
        <taxon>Agaricomycetes</taxon>
        <taxon>Agaricomycetidae</taxon>
        <taxon>Boletales</taxon>
        <taxon>Suillineae</taxon>
        <taxon>Suillaceae</taxon>
        <taxon>Suillus</taxon>
    </lineage>
</organism>
<dbReference type="OrthoDB" id="3358861at2759"/>
<gene>
    <name evidence="2" type="ORF">EV702DRAFT_981822</name>
</gene>
<feature type="non-terminal residue" evidence="2">
    <location>
        <position position="239"/>
    </location>
</feature>
<sequence length="239" mass="25719">SLAQTIGTIVDILSGADGALQLYNQAVENWRDQLGHLVKLEEDIAAILRDREILVTRLIKVSKSSKTARDPRSSLVLSSGSTSFTSLPSTNSTSHGSSNTKLLKAQEQLRVCEAHLATKELELEALRVSIAREGLGARRRALIDCGWAWGEMGKEDLRALQRLNASSSDVPEPTSTLFSSHSHSPSTSIALPKQKPLPSSALPSRVSRGPISYSSDISSLTPSQSASQQHDGPSSFCIF</sequence>
<feature type="compositionally biased region" description="Low complexity" evidence="1">
    <location>
        <begin position="173"/>
        <end position="188"/>
    </location>
</feature>
<dbReference type="Proteomes" id="UP000714275">
    <property type="component" value="Unassembled WGS sequence"/>
</dbReference>
<proteinExistence type="predicted"/>
<dbReference type="InterPro" id="IPR027267">
    <property type="entry name" value="AH/BAR_dom_sf"/>
</dbReference>
<comment type="caution">
    <text evidence="2">The sequence shown here is derived from an EMBL/GenBank/DDBJ whole genome shotgun (WGS) entry which is preliminary data.</text>
</comment>
<keyword evidence="3" id="KW-1185">Reference proteome</keyword>
<feature type="region of interest" description="Disordered" evidence="1">
    <location>
        <begin position="168"/>
        <end position="239"/>
    </location>
</feature>
<evidence type="ECO:0000313" key="2">
    <source>
        <dbReference type="EMBL" id="KAG1764976.1"/>
    </source>
</evidence>
<dbReference type="AlphaFoldDB" id="A0A9P6ZGB1"/>
<name>A0A9P6ZGB1_9AGAM</name>
<protein>
    <submittedName>
        <fullName evidence="2">Uncharacterized protein</fullName>
    </submittedName>
</protein>
<evidence type="ECO:0000313" key="3">
    <source>
        <dbReference type="Proteomes" id="UP000714275"/>
    </source>
</evidence>
<dbReference type="Gene3D" id="1.20.1270.60">
    <property type="entry name" value="Arfaptin homology (AH) domain/BAR domain"/>
    <property type="match status" value="1"/>
</dbReference>
<feature type="compositionally biased region" description="Polar residues" evidence="1">
    <location>
        <begin position="212"/>
        <end position="232"/>
    </location>
</feature>
<accession>A0A9P6ZGB1</accession>